<organism evidence="10">
    <name type="scientific">Eremomyces bilateralis CBS 781.70</name>
    <dbReference type="NCBI Taxonomy" id="1392243"/>
    <lineage>
        <taxon>Eukaryota</taxon>
        <taxon>Fungi</taxon>
        <taxon>Dikarya</taxon>
        <taxon>Ascomycota</taxon>
        <taxon>Pezizomycotina</taxon>
        <taxon>Dothideomycetes</taxon>
        <taxon>Dothideomycetes incertae sedis</taxon>
        <taxon>Eremomycetales</taxon>
        <taxon>Eremomycetaceae</taxon>
        <taxon>Eremomyces</taxon>
    </lineage>
</organism>
<accession>A0A6G1GDP2</accession>
<dbReference type="Proteomes" id="UP000504638">
    <property type="component" value="Unplaced"/>
</dbReference>
<evidence type="ECO:0000256" key="8">
    <source>
        <dbReference type="SAM" id="SignalP"/>
    </source>
</evidence>
<evidence type="ECO:0000313" key="11">
    <source>
        <dbReference type="Proteomes" id="UP000504638"/>
    </source>
</evidence>
<feature type="region of interest" description="Disordered" evidence="6">
    <location>
        <begin position="236"/>
        <end position="270"/>
    </location>
</feature>
<comment type="subcellular location">
    <subcellularLocation>
        <location evidence="1">Membrane</location>
        <topology evidence="1">Single-pass type I membrane protein</topology>
    </subcellularLocation>
</comment>
<dbReference type="InterPro" id="IPR051136">
    <property type="entry name" value="Intracellular_Lectin-GPT"/>
</dbReference>
<keyword evidence="10" id="KW-0430">Lectin</keyword>
<dbReference type="Pfam" id="PF03388">
    <property type="entry name" value="Lectin_leg-like"/>
    <property type="match status" value="1"/>
</dbReference>
<dbReference type="SUPFAM" id="SSF49899">
    <property type="entry name" value="Concanavalin A-like lectins/glucanases"/>
    <property type="match status" value="1"/>
</dbReference>
<keyword evidence="11" id="KW-1185">Reference proteome</keyword>
<feature type="signal peptide" evidence="8">
    <location>
        <begin position="1"/>
        <end position="20"/>
    </location>
</feature>
<keyword evidence="2 7" id="KW-0812">Transmembrane</keyword>
<evidence type="ECO:0000313" key="12">
    <source>
        <dbReference type="RefSeq" id="XP_033537773.1"/>
    </source>
</evidence>
<dbReference type="InterPro" id="IPR005052">
    <property type="entry name" value="Lectin_leg"/>
</dbReference>
<proteinExistence type="predicted"/>
<evidence type="ECO:0000256" key="2">
    <source>
        <dbReference type="ARBA" id="ARBA00022692"/>
    </source>
</evidence>
<dbReference type="GeneID" id="54414207"/>
<feature type="transmembrane region" description="Helical" evidence="7">
    <location>
        <begin position="404"/>
        <end position="425"/>
    </location>
</feature>
<dbReference type="AlphaFoldDB" id="A0A6G1GDP2"/>
<evidence type="ECO:0000256" key="6">
    <source>
        <dbReference type="SAM" id="MobiDB-lite"/>
    </source>
</evidence>
<protein>
    <submittedName>
        <fullName evidence="10 12">Concanavalin A-like lectin/glucanase</fullName>
    </submittedName>
</protein>
<keyword evidence="4 7" id="KW-1133">Transmembrane helix</keyword>
<evidence type="ECO:0000256" key="3">
    <source>
        <dbReference type="ARBA" id="ARBA00022729"/>
    </source>
</evidence>
<evidence type="ECO:0000259" key="9">
    <source>
        <dbReference type="PROSITE" id="PS51328"/>
    </source>
</evidence>
<dbReference type="PROSITE" id="PS51328">
    <property type="entry name" value="L_LECTIN_LIKE"/>
    <property type="match status" value="1"/>
</dbReference>
<feature type="chain" id="PRO_5044632038" evidence="8">
    <location>
        <begin position="21"/>
        <end position="437"/>
    </location>
</feature>
<dbReference type="GO" id="GO:0005793">
    <property type="term" value="C:endoplasmic reticulum-Golgi intermediate compartment"/>
    <property type="evidence" value="ECO:0007669"/>
    <property type="project" value="TreeGrafter"/>
</dbReference>
<reference evidence="12" key="3">
    <citation type="submission" date="2025-04" db="UniProtKB">
        <authorList>
            <consortium name="RefSeq"/>
        </authorList>
    </citation>
    <scope>IDENTIFICATION</scope>
    <source>
        <strain evidence="12">CBS 781.70</strain>
    </source>
</reference>
<evidence type="ECO:0000313" key="10">
    <source>
        <dbReference type="EMBL" id="KAF1816142.1"/>
    </source>
</evidence>
<dbReference type="Gene3D" id="2.60.120.200">
    <property type="match status" value="1"/>
</dbReference>
<dbReference type="PANTHER" id="PTHR12223:SF28">
    <property type="entry name" value="LECTIN, MANNOSE BINDING 1 LIKE"/>
    <property type="match status" value="1"/>
</dbReference>
<reference evidence="10 12" key="1">
    <citation type="submission" date="2020-01" db="EMBL/GenBank/DDBJ databases">
        <authorList>
            <consortium name="DOE Joint Genome Institute"/>
            <person name="Haridas S."/>
            <person name="Albert R."/>
            <person name="Binder M."/>
            <person name="Bloem J."/>
            <person name="Labutti K."/>
            <person name="Salamov A."/>
            <person name="Andreopoulos B."/>
            <person name="Baker S.E."/>
            <person name="Barry K."/>
            <person name="Bills G."/>
            <person name="Bluhm B.H."/>
            <person name="Cannon C."/>
            <person name="Castanera R."/>
            <person name="Culley D.E."/>
            <person name="Daum C."/>
            <person name="Ezra D."/>
            <person name="Gonzalez J.B."/>
            <person name="Henrissat B."/>
            <person name="Kuo A."/>
            <person name="Liang C."/>
            <person name="Lipzen A."/>
            <person name="Lutzoni F."/>
            <person name="Magnuson J."/>
            <person name="Mondo S."/>
            <person name="Nolan M."/>
            <person name="Ohm R."/>
            <person name="Pangilinan J."/>
            <person name="Park H.-J."/>
            <person name="Ramirez L."/>
            <person name="Alfaro M."/>
            <person name="Sun H."/>
            <person name="Tritt A."/>
            <person name="Yoshinaga Y."/>
            <person name="Zwiers L.-H."/>
            <person name="Turgeon B.G."/>
            <person name="Goodwin S.B."/>
            <person name="Spatafora J.W."/>
            <person name="Crous P.W."/>
            <person name="Grigoriev I.V."/>
        </authorList>
    </citation>
    <scope>NUCLEOTIDE SEQUENCE</scope>
    <source>
        <strain evidence="10 12">CBS 781.70</strain>
    </source>
</reference>
<evidence type="ECO:0000256" key="4">
    <source>
        <dbReference type="ARBA" id="ARBA00022989"/>
    </source>
</evidence>
<sequence>MYITTLFLLALHSLLPPASAATIIDNLSFGHKGDLSPDRRSLPGWRVTGEGHTPPILSDRIILTPPAPGNRRGALWTDATNTRAEWTAEAHFRATGPERGGGNFQLWYARDGAAAVGLASLYTVDKFDGLVVVVDQYGGHGGTVRGFLNDGTKSFRDQQNVDSLAFGMCTFPYRNQGAFLGLKVVQTRDVFEVEIHGKSCFKSTHVGLPSGNQFGFTAGSAENPDSFEIAQFLVSDTPSAAPPPSNDRRSVEHDASNGKPNDASSWWDWKDSQNSPASAFRTEEQRFSDLHDRLTTINHDMTILYDALLKLEKQISDQSGRVFDEVSSVHRRVDALEREVGRGNVGKLGKIEGIVERVQREVEGKDYKEILDKIHAALHESHATLMYSLPAHMSQSISAASPRMGFFLFIVIVFQIMLAASYFVYKKRKNAMPKKYL</sequence>
<evidence type="ECO:0000256" key="5">
    <source>
        <dbReference type="ARBA" id="ARBA00023136"/>
    </source>
</evidence>
<reference evidence="12" key="2">
    <citation type="submission" date="2020-04" db="EMBL/GenBank/DDBJ databases">
        <authorList>
            <consortium name="NCBI Genome Project"/>
        </authorList>
    </citation>
    <scope>NUCLEOTIDE SEQUENCE</scope>
    <source>
        <strain evidence="12">CBS 781.70</strain>
    </source>
</reference>
<evidence type="ECO:0000256" key="7">
    <source>
        <dbReference type="SAM" id="Phobius"/>
    </source>
</evidence>
<evidence type="ECO:0000256" key="1">
    <source>
        <dbReference type="ARBA" id="ARBA00004479"/>
    </source>
</evidence>
<feature type="domain" description="L-type lectin-like" evidence="9">
    <location>
        <begin position="26"/>
        <end position="237"/>
    </location>
</feature>
<dbReference type="RefSeq" id="XP_033537773.1">
    <property type="nucleotide sequence ID" value="XM_033673637.1"/>
</dbReference>
<dbReference type="GO" id="GO:0006888">
    <property type="term" value="P:endoplasmic reticulum to Golgi vesicle-mediated transport"/>
    <property type="evidence" value="ECO:0007669"/>
    <property type="project" value="TreeGrafter"/>
</dbReference>
<dbReference type="GO" id="GO:0005789">
    <property type="term" value="C:endoplasmic reticulum membrane"/>
    <property type="evidence" value="ECO:0007669"/>
    <property type="project" value="TreeGrafter"/>
</dbReference>
<feature type="compositionally biased region" description="Basic and acidic residues" evidence="6">
    <location>
        <begin position="246"/>
        <end position="256"/>
    </location>
</feature>
<dbReference type="InterPro" id="IPR013320">
    <property type="entry name" value="ConA-like_dom_sf"/>
</dbReference>
<gene>
    <name evidence="10 12" type="ORF">P152DRAFT_111970</name>
</gene>
<dbReference type="GO" id="GO:0005537">
    <property type="term" value="F:D-mannose binding"/>
    <property type="evidence" value="ECO:0007669"/>
    <property type="project" value="TreeGrafter"/>
</dbReference>
<dbReference type="OrthoDB" id="10265193at2759"/>
<dbReference type="PANTHER" id="PTHR12223">
    <property type="entry name" value="VESICULAR MANNOSE-BINDING LECTIN"/>
    <property type="match status" value="1"/>
</dbReference>
<name>A0A6G1GDP2_9PEZI</name>
<dbReference type="GO" id="GO:0000139">
    <property type="term" value="C:Golgi membrane"/>
    <property type="evidence" value="ECO:0007669"/>
    <property type="project" value="TreeGrafter"/>
</dbReference>
<keyword evidence="3 8" id="KW-0732">Signal</keyword>
<keyword evidence="5 7" id="KW-0472">Membrane</keyword>
<dbReference type="EMBL" id="ML975150">
    <property type="protein sequence ID" value="KAF1816142.1"/>
    <property type="molecule type" value="Genomic_DNA"/>
</dbReference>
<dbReference type="GO" id="GO:0030134">
    <property type="term" value="C:COPII-coated ER to Golgi transport vesicle"/>
    <property type="evidence" value="ECO:0007669"/>
    <property type="project" value="TreeGrafter"/>
</dbReference>